<proteinExistence type="predicted"/>
<sequence>NSSICTAISSCKAYIAKLLTKEVLIDEHKLRTIIIGAAAGYSALLLKIPKVQTEVGTTRLN</sequence>
<accession>A0A7T8QTX5</accession>
<keyword evidence="2" id="KW-1185">Reference proteome</keyword>
<dbReference type="Proteomes" id="UP000595437">
    <property type="component" value="Chromosome 5"/>
</dbReference>
<name>A0A7T8QTX5_CALRO</name>
<organism evidence="1 2">
    <name type="scientific">Caligus rogercresseyi</name>
    <name type="common">Sea louse</name>
    <dbReference type="NCBI Taxonomy" id="217165"/>
    <lineage>
        <taxon>Eukaryota</taxon>
        <taxon>Metazoa</taxon>
        <taxon>Ecdysozoa</taxon>
        <taxon>Arthropoda</taxon>
        <taxon>Crustacea</taxon>
        <taxon>Multicrustacea</taxon>
        <taxon>Hexanauplia</taxon>
        <taxon>Copepoda</taxon>
        <taxon>Siphonostomatoida</taxon>
        <taxon>Caligidae</taxon>
        <taxon>Caligus</taxon>
    </lineage>
</organism>
<evidence type="ECO:0000313" key="2">
    <source>
        <dbReference type="Proteomes" id="UP000595437"/>
    </source>
</evidence>
<reference evidence="2" key="1">
    <citation type="submission" date="2021-01" db="EMBL/GenBank/DDBJ databases">
        <title>Caligus Genome Assembly.</title>
        <authorList>
            <person name="Gallardo-Escarate C."/>
        </authorList>
    </citation>
    <scope>NUCLEOTIDE SEQUENCE [LARGE SCALE GENOMIC DNA]</scope>
</reference>
<gene>
    <name evidence="1" type="ORF">FKW44_007954</name>
</gene>
<evidence type="ECO:0000313" key="1">
    <source>
        <dbReference type="EMBL" id="QQP54951.1"/>
    </source>
</evidence>
<dbReference type="AlphaFoldDB" id="A0A7T8QTX5"/>
<protein>
    <submittedName>
        <fullName evidence="1">Uncharacterized protein</fullName>
    </submittedName>
</protein>
<dbReference type="EMBL" id="CP045894">
    <property type="protein sequence ID" value="QQP54951.1"/>
    <property type="molecule type" value="Genomic_DNA"/>
</dbReference>
<feature type="non-terminal residue" evidence="1">
    <location>
        <position position="1"/>
    </location>
</feature>